<reference evidence="6 7" key="1">
    <citation type="submission" date="2018-05" db="EMBL/GenBank/DDBJ databases">
        <title>Genomic Encyclopedia of Type Strains, Phase IV (KMG-IV): sequencing the most valuable type-strain genomes for metagenomic binning, comparative biology and taxonomic classification.</title>
        <authorList>
            <person name="Goeker M."/>
        </authorList>
    </citation>
    <scope>NUCLEOTIDE SEQUENCE [LARGE SCALE GENOMIC DNA]</scope>
    <source>
        <strain evidence="6 7">DSM 28556</strain>
    </source>
</reference>
<dbReference type="Pfam" id="PF22692">
    <property type="entry name" value="LlgE_F_G_D1"/>
    <property type="match status" value="1"/>
</dbReference>
<feature type="domain" description="Flagellar basal-body/hook protein C-terminal" evidence="4">
    <location>
        <begin position="223"/>
        <end position="266"/>
    </location>
</feature>
<dbReference type="SUPFAM" id="SSF117143">
    <property type="entry name" value="Flagellar hook protein flgE"/>
    <property type="match status" value="1"/>
</dbReference>
<keyword evidence="2" id="KW-0975">Bacterial flagellum</keyword>
<evidence type="ECO:0000313" key="6">
    <source>
        <dbReference type="EMBL" id="PXW85841.1"/>
    </source>
</evidence>
<dbReference type="EMBL" id="QJJQ01000009">
    <property type="protein sequence ID" value="PXW85841.1"/>
    <property type="molecule type" value="Genomic_DNA"/>
</dbReference>
<evidence type="ECO:0000256" key="2">
    <source>
        <dbReference type="RuleBase" id="RU362116"/>
    </source>
</evidence>
<evidence type="ECO:0000256" key="1">
    <source>
        <dbReference type="ARBA" id="ARBA00009677"/>
    </source>
</evidence>
<dbReference type="Proteomes" id="UP000247978">
    <property type="component" value="Unassembled WGS sequence"/>
</dbReference>
<name>A0A2V3VY74_9BACI</name>
<dbReference type="InterPro" id="IPR001444">
    <property type="entry name" value="Flag_bb_rod_N"/>
</dbReference>
<comment type="subcellular location">
    <subcellularLocation>
        <location evidence="2">Bacterial flagellum basal body</location>
    </subcellularLocation>
</comment>
<dbReference type="OrthoDB" id="9804559at2"/>
<dbReference type="PANTHER" id="PTHR30435">
    <property type="entry name" value="FLAGELLAR PROTEIN"/>
    <property type="match status" value="1"/>
</dbReference>
<sequence>MLRGFYTAASGMIAQQRNQEMISNNLANVNTPGFKADQATLRSFPELLMKQMGTKSVPTTNGLQLKENRTIGSLSTGVYAQESIPNFQQGPIRETGMITDLAIVDGEKPEETGGIFFSVANDNGDIRYTRNGNFTVDGEGFLTTNEGHYVLDQAGNPIQTNGLDFVVTTNGMVQFEDGNALLGIVYIANANDLVKEGNLLSADEAGVEAEDPATAGANFSVLQQTLESSNVNPLQAMTEMMQAYRTFEQNQRVLKTYDESMGKAVNEIGRLG</sequence>
<dbReference type="InterPro" id="IPR020013">
    <property type="entry name" value="Flagellar_FlgE/F/G"/>
</dbReference>
<dbReference type="PROSITE" id="PS00588">
    <property type="entry name" value="FLAGELLA_BB_ROD"/>
    <property type="match status" value="1"/>
</dbReference>
<dbReference type="Pfam" id="PF00460">
    <property type="entry name" value="Flg_bb_rod"/>
    <property type="match status" value="1"/>
</dbReference>
<evidence type="ECO:0000259" key="4">
    <source>
        <dbReference type="Pfam" id="PF06429"/>
    </source>
</evidence>
<dbReference type="InterPro" id="IPR019776">
    <property type="entry name" value="Flagellar_basal_body_rod_CS"/>
</dbReference>
<protein>
    <submittedName>
        <fullName evidence="6">Flagellar basal-body rod protein FlgG</fullName>
    </submittedName>
</protein>
<dbReference type="Pfam" id="PF06429">
    <property type="entry name" value="Flg_bbr_C"/>
    <property type="match status" value="1"/>
</dbReference>
<proteinExistence type="inferred from homology"/>
<keyword evidence="6" id="KW-0966">Cell projection</keyword>
<keyword evidence="6" id="KW-0282">Flagellum</keyword>
<keyword evidence="7" id="KW-1185">Reference proteome</keyword>
<dbReference type="InterPro" id="IPR037925">
    <property type="entry name" value="FlgE/F/G-like"/>
</dbReference>
<dbReference type="InterPro" id="IPR010930">
    <property type="entry name" value="Flg_bb/hook_C_dom"/>
</dbReference>
<accession>A0A2V3VY74</accession>
<evidence type="ECO:0000259" key="3">
    <source>
        <dbReference type="Pfam" id="PF00460"/>
    </source>
</evidence>
<dbReference type="RefSeq" id="WP_110395811.1">
    <property type="nucleotide sequence ID" value="NZ_JBHUHB010000001.1"/>
</dbReference>
<organism evidence="6 7">
    <name type="scientific">Pseudogracilibacillus auburnensis</name>
    <dbReference type="NCBI Taxonomy" id="1494959"/>
    <lineage>
        <taxon>Bacteria</taxon>
        <taxon>Bacillati</taxon>
        <taxon>Bacillota</taxon>
        <taxon>Bacilli</taxon>
        <taxon>Bacillales</taxon>
        <taxon>Bacillaceae</taxon>
        <taxon>Pseudogracilibacillus</taxon>
    </lineage>
</organism>
<evidence type="ECO:0000313" key="7">
    <source>
        <dbReference type="Proteomes" id="UP000247978"/>
    </source>
</evidence>
<feature type="domain" description="Flagellar basal body rod protein N-terminal" evidence="3">
    <location>
        <begin position="5"/>
        <end position="35"/>
    </location>
</feature>
<gene>
    <name evidence="6" type="ORF">DFR56_1093</name>
</gene>
<dbReference type="NCBIfam" id="TIGR03506">
    <property type="entry name" value="FlgEFG_subfam"/>
    <property type="match status" value="1"/>
</dbReference>
<dbReference type="InterPro" id="IPR053967">
    <property type="entry name" value="LlgE_F_G-like_D1"/>
</dbReference>
<keyword evidence="6" id="KW-0969">Cilium</keyword>
<dbReference type="GO" id="GO:0071978">
    <property type="term" value="P:bacterial-type flagellum-dependent swarming motility"/>
    <property type="evidence" value="ECO:0007669"/>
    <property type="project" value="TreeGrafter"/>
</dbReference>
<dbReference type="AlphaFoldDB" id="A0A2V3VY74"/>
<feature type="domain" description="Flagellar hook protein FlgE/F/G-like D1" evidence="5">
    <location>
        <begin position="113"/>
        <end position="174"/>
    </location>
</feature>
<comment type="similarity">
    <text evidence="1 2">Belongs to the flagella basal body rod proteins family.</text>
</comment>
<evidence type="ECO:0000259" key="5">
    <source>
        <dbReference type="Pfam" id="PF22692"/>
    </source>
</evidence>
<dbReference type="GO" id="GO:0009425">
    <property type="term" value="C:bacterial-type flagellum basal body"/>
    <property type="evidence" value="ECO:0007669"/>
    <property type="project" value="UniProtKB-SubCell"/>
</dbReference>
<dbReference type="PANTHER" id="PTHR30435:SF19">
    <property type="entry name" value="FLAGELLAR BASAL-BODY ROD PROTEIN FLGG"/>
    <property type="match status" value="1"/>
</dbReference>
<comment type="caution">
    <text evidence="6">The sequence shown here is derived from an EMBL/GenBank/DDBJ whole genome shotgun (WGS) entry which is preliminary data.</text>
</comment>